<dbReference type="InterPro" id="IPR052895">
    <property type="entry name" value="HetReg/Transcr_Mod"/>
</dbReference>
<comment type="caution">
    <text evidence="1">The sequence shown here is derived from an EMBL/GenBank/DDBJ whole genome shotgun (WGS) entry which is preliminary data.</text>
</comment>
<dbReference type="AlphaFoldDB" id="A0AAE0I1H1"/>
<sequence length="122" mass="13956">MTSVLSLTKIFKVSDPCDKIYGCLGLLPESVSEIIQPDYRKPITTVYTEAAQLILEKEPNYSLFSNFSFQKAGLLKRLLPSWVPDFASQRLLSYKNVRLWSSSKPTMMGFPRRISSIDNCLW</sequence>
<protein>
    <submittedName>
        <fullName evidence="1">Uncharacterized protein</fullName>
    </submittedName>
</protein>
<proteinExistence type="predicted"/>
<name>A0AAE0I1H1_9PEZI</name>
<accession>A0AAE0I1H1</accession>
<dbReference type="PANTHER" id="PTHR24148">
    <property type="entry name" value="ANKYRIN REPEAT DOMAIN-CONTAINING PROTEIN 39 HOMOLOG-RELATED"/>
    <property type="match status" value="1"/>
</dbReference>
<organism evidence="1 2">
    <name type="scientific">Apodospora peruviana</name>
    <dbReference type="NCBI Taxonomy" id="516989"/>
    <lineage>
        <taxon>Eukaryota</taxon>
        <taxon>Fungi</taxon>
        <taxon>Dikarya</taxon>
        <taxon>Ascomycota</taxon>
        <taxon>Pezizomycotina</taxon>
        <taxon>Sordariomycetes</taxon>
        <taxon>Sordariomycetidae</taxon>
        <taxon>Sordariales</taxon>
        <taxon>Lasiosphaeriaceae</taxon>
        <taxon>Apodospora</taxon>
    </lineage>
</organism>
<reference evidence="1" key="2">
    <citation type="submission" date="2023-06" db="EMBL/GenBank/DDBJ databases">
        <authorList>
            <consortium name="Lawrence Berkeley National Laboratory"/>
            <person name="Haridas S."/>
            <person name="Hensen N."/>
            <person name="Bonometti L."/>
            <person name="Westerberg I."/>
            <person name="Brannstrom I.O."/>
            <person name="Guillou S."/>
            <person name="Cros-Aarteil S."/>
            <person name="Calhoun S."/>
            <person name="Kuo A."/>
            <person name="Mondo S."/>
            <person name="Pangilinan J."/>
            <person name="Riley R."/>
            <person name="Labutti K."/>
            <person name="Andreopoulos B."/>
            <person name="Lipzen A."/>
            <person name="Chen C."/>
            <person name="Yanf M."/>
            <person name="Daum C."/>
            <person name="Ng V."/>
            <person name="Clum A."/>
            <person name="Steindorff A."/>
            <person name="Ohm R."/>
            <person name="Martin F."/>
            <person name="Silar P."/>
            <person name="Natvig D."/>
            <person name="Lalanne C."/>
            <person name="Gautier V."/>
            <person name="Ament-Velasquez S.L."/>
            <person name="Kruys A."/>
            <person name="Hutchinson M.I."/>
            <person name="Powell A.J."/>
            <person name="Barry K."/>
            <person name="Miller A.N."/>
            <person name="Grigoriev I.V."/>
            <person name="Debuchy R."/>
            <person name="Gladieux P."/>
            <person name="Thoren M.H."/>
            <person name="Johannesson H."/>
        </authorList>
    </citation>
    <scope>NUCLEOTIDE SEQUENCE</scope>
    <source>
        <strain evidence="1">CBS 118394</strain>
    </source>
</reference>
<dbReference type="EMBL" id="JAUEDM010000005">
    <property type="protein sequence ID" value="KAK3316762.1"/>
    <property type="molecule type" value="Genomic_DNA"/>
</dbReference>
<reference evidence="1" key="1">
    <citation type="journal article" date="2023" name="Mol. Phylogenet. Evol.">
        <title>Genome-scale phylogeny and comparative genomics of the fungal order Sordariales.</title>
        <authorList>
            <person name="Hensen N."/>
            <person name="Bonometti L."/>
            <person name="Westerberg I."/>
            <person name="Brannstrom I.O."/>
            <person name="Guillou S."/>
            <person name="Cros-Aarteil S."/>
            <person name="Calhoun S."/>
            <person name="Haridas S."/>
            <person name="Kuo A."/>
            <person name="Mondo S."/>
            <person name="Pangilinan J."/>
            <person name="Riley R."/>
            <person name="LaButti K."/>
            <person name="Andreopoulos B."/>
            <person name="Lipzen A."/>
            <person name="Chen C."/>
            <person name="Yan M."/>
            <person name="Daum C."/>
            <person name="Ng V."/>
            <person name="Clum A."/>
            <person name="Steindorff A."/>
            <person name="Ohm R.A."/>
            <person name="Martin F."/>
            <person name="Silar P."/>
            <person name="Natvig D.O."/>
            <person name="Lalanne C."/>
            <person name="Gautier V."/>
            <person name="Ament-Velasquez S.L."/>
            <person name="Kruys A."/>
            <person name="Hutchinson M.I."/>
            <person name="Powell A.J."/>
            <person name="Barry K."/>
            <person name="Miller A.N."/>
            <person name="Grigoriev I.V."/>
            <person name="Debuchy R."/>
            <person name="Gladieux P."/>
            <person name="Hiltunen Thoren M."/>
            <person name="Johannesson H."/>
        </authorList>
    </citation>
    <scope>NUCLEOTIDE SEQUENCE</scope>
    <source>
        <strain evidence="1">CBS 118394</strain>
    </source>
</reference>
<evidence type="ECO:0000313" key="2">
    <source>
        <dbReference type="Proteomes" id="UP001283341"/>
    </source>
</evidence>
<dbReference type="PANTHER" id="PTHR24148:SF64">
    <property type="entry name" value="HETEROKARYON INCOMPATIBILITY DOMAIN-CONTAINING PROTEIN"/>
    <property type="match status" value="1"/>
</dbReference>
<gene>
    <name evidence="1" type="ORF">B0H66DRAFT_305150</name>
</gene>
<evidence type="ECO:0000313" key="1">
    <source>
        <dbReference type="EMBL" id="KAK3316762.1"/>
    </source>
</evidence>
<keyword evidence="2" id="KW-1185">Reference proteome</keyword>
<dbReference type="Proteomes" id="UP001283341">
    <property type="component" value="Unassembled WGS sequence"/>
</dbReference>